<dbReference type="GO" id="GO:0003824">
    <property type="term" value="F:catalytic activity"/>
    <property type="evidence" value="ECO:0007669"/>
    <property type="project" value="InterPro"/>
</dbReference>
<evidence type="ECO:0000256" key="6">
    <source>
        <dbReference type="ARBA" id="ARBA00023004"/>
    </source>
</evidence>
<dbReference type="EMBL" id="CALNXJ010000039">
    <property type="protein sequence ID" value="CAH3144829.1"/>
    <property type="molecule type" value="Genomic_DNA"/>
</dbReference>
<dbReference type="InterPro" id="IPR058240">
    <property type="entry name" value="rSAM_sf"/>
</dbReference>
<dbReference type="InterPro" id="IPR003739">
    <property type="entry name" value="Lys_aminomutase/Glu_NH3_mut"/>
</dbReference>
<dbReference type="InterPro" id="IPR013785">
    <property type="entry name" value="Aldolase_TIM"/>
</dbReference>
<keyword evidence="7" id="KW-0411">Iron-sulfur</keyword>
<comment type="cofactor">
    <cofactor evidence="1">
        <name>pyridoxal 5'-phosphate</name>
        <dbReference type="ChEBI" id="CHEBI:597326"/>
    </cofactor>
</comment>
<keyword evidence="2" id="KW-0004">4Fe-4S</keyword>
<dbReference type="PANTHER" id="PTHR30538:SF0">
    <property type="entry name" value="L-LYSINE 2,3-AMINOMUTASE AQ_1632-RELATED"/>
    <property type="match status" value="1"/>
</dbReference>
<evidence type="ECO:0000256" key="2">
    <source>
        <dbReference type="ARBA" id="ARBA00022485"/>
    </source>
</evidence>
<sequence length="512" mass="59095">MLQFNKVLPRSLGCARRWVTRRFMSTLNTQEERKYDSTCNDVGSVNVPNPYIPNFAGEYIKPLQWKMYTKSHIPAILNTYWPRGAQSVDPLPYLAAASVLPMRTNNYVVTQLIDWSAVPDDPMFQLTFPQPGMVSPDDLHNILNAMRDNKSRVSLRKKVEKIRTSMNPHPANQKTMNVPRENGEELPGMQHKYRETVLFFPAEGQWCHTFCTYCFRWAQFTAVGSPQAFQSYDSEKLASYIRKHKGIRDVLFTGGDPMVMTTKQLERYIHPLLQDPTLDHLRTIRIGTKSLAYWPYRYVTNDDADDLLRLFETVTMSGRHLAIMAHVSHPRELQSPVVREAIRRIRMTGAVIRSQAPLIHHVNADPWVWVEMWQTQLSLGMIPYYMFVERDTGAKHYFEVPLVEASRIYHEAIRRVSGVARTVRGPSMSAAPGKVHLLGTAEVANEKVFVLQFLQARNPQWTGRPFFAKYDKRAAWLDQLKPAFGEEQFFYENELKGLEDAENSSGVLFQYQ</sequence>
<keyword evidence="6" id="KW-0408">Iron</keyword>
<evidence type="ECO:0000256" key="3">
    <source>
        <dbReference type="ARBA" id="ARBA00022691"/>
    </source>
</evidence>
<proteinExistence type="predicted"/>
<keyword evidence="9" id="KW-1185">Reference proteome</keyword>
<evidence type="ECO:0008006" key="10">
    <source>
        <dbReference type="Google" id="ProtNLM"/>
    </source>
</evidence>
<name>A0AAU9XE44_9CNID</name>
<keyword evidence="3" id="KW-0949">S-adenosyl-L-methionine</keyword>
<reference evidence="8 9" key="1">
    <citation type="submission" date="2022-05" db="EMBL/GenBank/DDBJ databases">
        <authorList>
            <consortium name="Genoscope - CEA"/>
            <person name="William W."/>
        </authorList>
    </citation>
    <scope>NUCLEOTIDE SEQUENCE [LARGE SCALE GENOMIC DNA]</scope>
</reference>
<comment type="caution">
    <text evidence="8">The sequence shown here is derived from an EMBL/GenBank/DDBJ whole genome shotgun (WGS) entry which is preliminary data.</text>
</comment>
<evidence type="ECO:0000256" key="1">
    <source>
        <dbReference type="ARBA" id="ARBA00001933"/>
    </source>
</evidence>
<accession>A0AAU9XE44</accession>
<gene>
    <name evidence="8" type="ORF">PMEA_00021268</name>
</gene>
<dbReference type="SFLD" id="SFLDG01070">
    <property type="entry name" value="PLP-dependent"/>
    <property type="match status" value="1"/>
</dbReference>
<organism evidence="8 9">
    <name type="scientific">Pocillopora meandrina</name>
    <dbReference type="NCBI Taxonomy" id="46732"/>
    <lineage>
        <taxon>Eukaryota</taxon>
        <taxon>Metazoa</taxon>
        <taxon>Cnidaria</taxon>
        <taxon>Anthozoa</taxon>
        <taxon>Hexacorallia</taxon>
        <taxon>Scleractinia</taxon>
        <taxon>Astrocoeniina</taxon>
        <taxon>Pocilloporidae</taxon>
        <taxon>Pocillopora</taxon>
    </lineage>
</organism>
<dbReference type="SUPFAM" id="SSF102114">
    <property type="entry name" value="Radical SAM enzymes"/>
    <property type="match status" value="1"/>
</dbReference>
<dbReference type="InterPro" id="IPR007197">
    <property type="entry name" value="rSAM"/>
</dbReference>
<keyword evidence="5" id="KW-0663">Pyridoxal phosphate</keyword>
<dbReference type="PANTHER" id="PTHR30538">
    <property type="entry name" value="LYSINE 2,3-AMINOMUTASE-RELATED"/>
    <property type="match status" value="1"/>
</dbReference>
<dbReference type="GO" id="GO:0051539">
    <property type="term" value="F:4 iron, 4 sulfur cluster binding"/>
    <property type="evidence" value="ECO:0007669"/>
    <property type="project" value="UniProtKB-KW"/>
</dbReference>
<evidence type="ECO:0000256" key="4">
    <source>
        <dbReference type="ARBA" id="ARBA00022723"/>
    </source>
</evidence>
<dbReference type="Gene3D" id="3.20.20.70">
    <property type="entry name" value="Aldolase class I"/>
    <property type="match status" value="1"/>
</dbReference>
<protein>
    <recommendedName>
        <fullName evidence="10">L-lysine 2,3-aminomutase</fullName>
    </recommendedName>
</protein>
<evidence type="ECO:0000313" key="9">
    <source>
        <dbReference type="Proteomes" id="UP001159428"/>
    </source>
</evidence>
<keyword evidence="4" id="KW-0479">Metal-binding</keyword>
<dbReference type="SFLD" id="SFLDS00029">
    <property type="entry name" value="Radical_SAM"/>
    <property type="match status" value="1"/>
</dbReference>
<evidence type="ECO:0000313" key="8">
    <source>
        <dbReference type="EMBL" id="CAH3144829.1"/>
    </source>
</evidence>
<evidence type="ECO:0000256" key="5">
    <source>
        <dbReference type="ARBA" id="ARBA00022898"/>
    </source>
</evidence>
<evidence type="ECO:0000256" key="7">
    <source>
        <dbReference type="ARBA" id="ARBA00023014"/>
    </source>
</evidence>
<dbReference type="GO" id="GO:0046872">
    <property type="term" value="F:metal ion binding"/>
    <property type="evidence" value="ECO:0007669"/>
    <property type="project" value="UniProtKB-KW"/>
</dbReference>
<dbReference type="AlphaFoldDB" id="A0AAU9XE44"/>
<dbReference type="Proteomes" id="UP001159428">
    <property type="component" value="Unassembled WGS sequence"/>
</dbReference>